<accession>A0ACB5T5P2</accession>
<dbReference type="Proteomes" id="UP001165064">
    <property type="component" value="Unassembled WGS sequence"/>
</dbReference>
<organism evidence="1 2">
    <name type="scientific">Ambrosiozyma monospora</name>
    <name type="common">Yeast</name>
    <name type="synonym">Endomycopsis monosporus</name>
    <dbReference type="NCBI Taxonomy" id="43982"/>
    <lineage>
        <taxon>Eukaryota</taxon>
        <taxon>Fungi</taxon>
        <taxon>Dikarya</taxon>
        <taxon>Ascomycota</taxon>
        <taxon>Saccharomycotina</taxon>
        <taxon>Pichiomycetes</taxon>
        <taxon>Pichiales</taxon>
        <taxon>Pichiaceae</taxon>
        <taxon>Ambrosiozyma</taxon>
    </lineage>
</organism>
<keyword evidence="2" id="KW-1185">Reference proteome</keyword>
<dbReference type="EMBL" id="BSXS01003627">
    <property type="protein sequence ID" value="GME81644.1"/>
    <property type="molecule type" value="Genomic_DNA"/>
</dbReference>
<evidence type="ECO:0000313" key="2">
    <source>
        <dbReference type="Proteomes" id="UP001165064"/>
    </source>
</evidence>
<comment type="caution">
    <text evidence="1">The sequence shown here is derived from an EMBL/GenBank/DDBJ whole genome shotgun (WGS) entry which is preliminary data.</text>
</comment>
<reference evidence="1" key="1">
    <citation type="submission" date="2023-04" db="EMBL/GenBank/DDBJ databases">
        <title>Ambrosiozyma monospora NBRC 10751.</title>
        <authorList>
            <person name="Ichikawa N."/>
            <person name="Sato H."/>
            <person name="Tonouchi N."/>
        </authorList>
    </citation>
    <scope>NUCLEOTIDE SEQUENCE</scope>
    <source>
        <strain evidence="1">NBRC 10751</strain>
    </source>
</reference>
<proteinExistence type="predicted"/>
<protein>
    <submittedName>
        <fullName evidence="1">Unnamed protein product</fullName>
    </submittedName>
</protein>
<gene>
    <name evidence="1" type="ORF">Amon02_000506700</name>
</gene>
<evidence type="ECO:0000313" key="1">
    <source>
        <dbReference type="EMBL" id="GME81644.1"/>
    </source>
</evidence>
<name>A0ACB5T5P2_AMBMO</name>
<sequence length="459" mass="52400">MIEFYSTITVMVFLNLLQVVNCGAAGNVIENNKRFVQKRIDDEANRNSDPNAPSPVSSYLESFQFAACRSDETLPLNPDLPADLFTSCLLTPIDISLKWFLMTSPLNKNGEYDVLKNKEGDIVIPGKTSERKSPLGELSWILIAVTDSIAWNTISRPLFKKLFRQDLMVAALFRNFLLAKRIMQKMGVHPMSDPPLADVSNHPMWDSWDLAIEEVLTQMLKKRKEHPIPEPDPVEQMLKHPNGEPPQQQAQAQQNGHRNGHPQNRQQQQQQRALQQRNQNGQIVPARPANQQPTPTIDRSLSFYEEHLTAFDKWLQYRGSTKEVPTQLPILLQVLLSQLYRLRALSLLSRFLDLGPWAVHLALSVGIFPYTLKLLQSLSPELKHALTFIWARLMAVEHKNAQAELCKDGRYNYFVMLLMNRARPPMITAGFHDRTAEVNFSEQKAILCFASSMVCFFDE</sequence>